<dbReference type="EMBL" id="BMJC01000007">
    <property type="protein sequence ID" value="GGB24100.1"/>
    <property type="molecule type" value="Genomic_DNA"/>
</dbReference>
<dbReference type="Proteomes" id="UP000607559">
    <property type="component" value="Unassembled WGS sequence"/>
</dbReference>
<evidence type="ECO:0008006" key="3">
    <source>
        <dbReference type="Google" id="ProtNLM"/>
    </source>
</evidence>
<name>A0A8J2UIV1_9BACT</name>
<reference evidence="1" key="2">
    <citation type="submission" date="2020-09" db="EMBL/GenBank/DDBJ databases">
        <authorList>
            <person name="Sun Q."/>
            <person name="Zhou Y."/>
        </authorList>
    </citation>
    <scope>NUCLEOTIDE SEQUENCE</scope>
    <source>
        <strain evidence="1">CGMCC 1.15448</strain>
    </source>
</reference>
<dbReference type="RefSeq" id="WP_229689120.1">
    <property type="nucleotide sequence ID" value="NZ_BMJC01000007.1"/>
</dbReference>
<sequence length="65" mass="7397">MPPVYTFFFSDNALLEYPCPQMTRPTWINLNGLWDYAVVAKDAPAPKQYDGQIQIPTPWNPPSLA</sequence>
<accession>A0A8J2UIV1</accession>
<dbReference type="AlphaFoldDB" id="A0A8J2UIV1"/>
<organism evidence="1 2">
    <name type="scientific">Puia dinghuensis</name>
    <dbReference type="NCBI Taxonomy" id="1792502"/>
    <lineage>
        <taxon>Bacteria</taxon>
        <taxon>Pseudomonadati</taxon>
        <taxon>Bacteroidota</taxon>
        <taxon>Chitinophagia</taxon>
        <taxon>Chitinophagales</taxon>
        <taxon>Chitinophagaceae</taxon>
        <taxon>Puia</taxon>
    </lineage>
</organism>
<evidence type="ECO:0000313" key="1">
    <source>
        <dbReference type="EMBL" id="GGB24100.1"/>
    </source>
</evidence>
<dbReference type="SUPFAM" id="SSF49785">
    <property type="entry name" value="Galactose-binding domain-like"/>
    <property type="match status" value="1"/>
</dbReference>
<comment type="caution">
    <text evidence="1">The sequence shown here is derived from an EMBL/GenBank/DDBJ whole genome shotgun (WGS) entry which is preliminary data.</text>
</comment>
<evidence type="ECO:0000313" key="2">
    <source>
        <dbReference type="Proteomes" id="UP000607559"/>
    </source>
</evidence>
<reference evidence="1" key="1">
    <citation type="journal article" date="2014" name="Int. J. Syst. Evol. Microbiol.">
        <title>Complete genome sequence of Corynebacterium casei LMG S-19264T (=DSM 44701T), isolated from a smear-ripened cheese.</title>
        <authorList>
            <consortium name="US DOE Joint Genome Institute (JGI-PGF)"/>
            <person name="Walter F."/>
            <person name="Albersmeier A."/>
            <person name="Kalinowski J."/>
            <person name="Ruckert C."/>
        </authorList>
    </citation>
    <scope>NUCLEOTIDE SEQUENCE</scope>
    <source>
        <strain evidence="1">CGMCC 1.15448</strain>
    </source>
</reference>
<proteinExistence type="predicted"/>
<protein>
    <recommendedName>
        <fullName evidence="3">Beta-galactosidase</fullName>
    </recommendedName>
</protein>
<dbReference type="InterPro" id="IPR008979">
    <property type="entry name" value="Galactose-bd-like_sf"/>
</dbReference>
<keyword evidence="2" id="KW-1185">Reference proteome</keyword>
<gene>
    <name evidence="1" type="ORF">GCM10011511_55020</name>
</gene>